<evidence type="ECO:0008006" key="3">
    <source>
        <dbReference type="Google" id="ProtNLM"/>
    </source>
</evidence>
<protein>
    <recommendedName>
        <fullName evidence="3">Protein DCL, chloroplastic</fullName>
    </recommendedName>
</protein>
<organism evidence="1 2">
    <name type="scientific">Vitis vinifera</name>
    <name type="common">Grape</name>
    <dbReference type="NCBI Taxonomy" id="29760"/>
    <lineage>
        <taxon>Eukaryota</taxon>
        <taxon>Viridiplantae</taxon>
        <taxon>Streptophyta</taxon>
        <taxon>Embryophyta</taxon>
        <taxon>Tracheophyta</taxon>
        <taxon>Spermatophyta</taxon>
        <taxon>Magnoliopsida</taxon>
        <taxon>eudicotyledons</taxon>
        <taxon>Gunneridae</taxon>
        <taxon>Pentapetalae</taxon>
        <taxon>rosids</taxon>
        <taxon>Vitales</taxon>
        <taxon>Vitaceae</taxon>
        <taxon>Viteae</taxon>
        <taxon>Vitis</taxon>
    </lineage>
</organism>
<dbReference type="AlphaFoldDB" id="A0A438ITF3"/>
<evidence type="ECO:0000313" key="2">
    <source>
        <dbReference type="Proteomes" id="UP000288805"/>
    </source>
</evidence>
<dbReference type="PANTHER" id="PTHR33415">
    <property type="entry name" value="PROTEIN EMBRYO DEFECTIVE 514"/>
    <property type="match status" value="1"/>
</dbReference>
<dbReference type="InterPro" id="IPR044673">
    <property type="entry name" value="DCL-like"/>
</dbReference>
<dbReference type="PANTHER" id="PTHR33415:SF4">
    <property type="entry name" value="DCL PROTEIN (DUF3223)"/>
    <property type="match status" value="1"/>
</dbReference>
<accession>A0A438ITF3</accession>
<evidence type="ECO:0000313" key="1">
    <source>
        <dbReference type="EMBL" id="RVX00012.1"/>
    </source>
</evidence>
<dbReference type="Proteomes" id="UP000288805">
    <property type="component" value="Unassembled WGS sequence"/>
</dbReference>
<comment type="caution">
    <text evidence="1">The sequence shown here is derived from an EMBL/GenBank/DDBJ whole genome shotgun (WGS) entry which is preliminary data.</text>
</comment>
<name>A0A438ITF3_VITVI</name>
<dbReference type="OrthoDB" id="695233at2759"/>
<proteinExistence type="predicted"/>
<dbReference type="EMBL" id="QGNW01000084">
    <property type="protein sequence ID" value="RVX00012.1"/>
    <property type="molecule type" value="Genomic_DNA"/>
</dbReference>
<reference evidence="1 2" key="1">
    <citation type="journal article" date="2018" name="PLoS Genet.">
        <title>Population sequencing reveals clonal diversity and ancestral inbreeding in the grapevine cultivar Chardonnay.</title>
        <authorList>
            <person name="Roach M.J."/>
            <person name="Johnson D.L."/>
            <person name="Bohlmann J."/>
            <person name="van Vuuren H.J."/>
            <person name="Jones S.J."/>
            <person name="Pretorius I.S."/>
            <person name="Schmidt S.A."/>
            <person name="Borneman A.R."/>
        </authorList>
    </citation>
    <scope>NUCLEOTIDE SEQUENCE [LARGE SCALE GENOMIC DNA]</scope>
    <source>
        <strain evidence="2">cv. Chardonnay</strain>
        <tissue evidence="1">Leaf</tissue>
    </source>
</reference>
<dbReference type="Gene3D" id="3.10.450.40">
    <property type="match status" value="1"/>
</dbReference>
<dbReference type="Pfam" id="PF11523">
    <property type="entry name" value="DUF3223"/>
    <property type="match status" value="1"/>
</dbReference>
<gene>
    <name evidence="1" type="ORF">CK203_024798</name>
</gene>
<sequence length="81" mass="9140">MWCVNKNWSMNPVLGMDFSAVQGAVLLLYLTDFLAVRYMDGERLTAEDEKAVVEKLLIYHPHSEDKIGCGLDCIMVSLLFA</sequence>